<evidence type="ECO:0000256" key="1">
    <source>
        <dbReference type="SAM" id="MobiDB-lite"/>
    </source>
</evidence>
<protein>
    <submittedName>
        <fullName evidence="3">Uncharacterized protein</fullName>
    </submittedName>
</protein>
<dbReference type="AlphaFoldDB" id="A0A914EPZ5"/>
<feature type="region of interest" description="Disordered" evidence="1">
    <location>
        <begin position="59"/>
        <end position="81"/>
    </location>
</feature>
<keyword evidence="2" id="KW-1185">Reference proteome</keyword>
<feature type="compositionally biased region" description="Polar residues" evidence="1">
    <location>
        <begin position="65"/>
        <end position="75"/>
    </location>
</feature>
<name>A0A914EPZ5_9BILA</name>
<proteinExistence type="predicted"/>
<evidence type="ECO:0000313" key="3">
    <source>
        <dbReference type="WBParaSite" id="ACRNAN_scaffold9317.g27919.t1"/>
    </source>
</evidence>
<organism evidence="2 3">
    <name type="scientific">Acrobeloides nanus</name>
    <dbReference type="NCBI Taxonomy" id="290746"/>
    <lineage>
        <taxon>Eukaryota</taxon>
        <taxon>Metazoa</taxon>
        <taxon>Ecdysozoa</taxon>
        <taxon>Nematoda</taxon>
        <taxon>Chromadorea</taxon>
        <taxon>Rhabditida</taxon>
        <taxon>Tylenchina</taxon>
        <taxon>Cephalobomorpha</taxon>
        <taxon>Cephaloboidea</taxon>
        <taxon>Cephalobidae</taxon>
        <taxon>Acrobeloides</taxon>
    </lineage>
</organism>
<dbReference type="Proteomes" id="UP000887540">
    <property type="component" value="Unplaced"/>
</dbReference>
<reference evidence="3" key="1">
    <citation type="submission" date="2022-11" db="UniProtKB">
        <authorList>
            <consortium name="WormBaseParasite"/>
        </authorList>
    </citation>
    <scope>IDENTIFICATION</scope>
</reference>
<sequence>MNELIPMPQFMNPIAQVFKIAVHGDTPLVYLCLNASLRRAVFDHATSFAKKSKGIIQRHTGRVSHGNTYTTQQSDRQLDMT</sequence>
<evidence type="ECO:0000313" key="2">
    <source>
        <dbReference type="Proteomes" id="UP000887540"/>
    </source>
</evidence>
<dbReference type="WBParaSite" id="ACRNAN_scaffold9317.g27919.t1">
    <property type="protein sequence ID" value="ACRNAN_scaffold9317.g27919.t1"/>
    <property type="gene ID" value="ACRNAN_scaffold9317.g27919"/>
</dbReference>
<accession>A0A914EPZ5</accession>